<dbReference type="SMART" id="SM00530">
    <property type="entry name" value="HTH_XRE"/>
    <property type="match status" value="1"/>
</dbReference>
<dbReference type="PANTHER" id="PTHR46797">
    <property type="entry name" value="HTH-TYPE TRANSCRIPTIONAL REGULATOR"/>
    <property type="match status" value="1"/>
</dbReference>
<dbReference type="PANTHER" id="PTHR46797:SF23">
    <property type="entry name" value="HTH-TYPE TRANSCRIPTIONAL REGULATOR SUTR"/>
    <property type="match status" value="1"/>
</dbReference>
<evidence type="ECO:0000256" key="2">
    <source>
        <dbReference type="ARBA" id="ARBA00023125"/>
    </source>
</evidence>
<name>A0ABX2DKQ3_9BACL</name>
<dbReference type="SUPFAM" id="SSF47413">
    <property type="entry name" value="lambda repressor-like DNA-binding domains"/>
    <property type="match status" value="1"/>
</dbReference>
<dbReference type="Pfam" id="PF01381">
    <property type="entry name" value="HTH_3"/>
    <property type="match status" value="1"/>
</dbReference>
<dbReference type="CDD" id="cd00093">
    <property type="entry name" value="HTH_XRE"/>
    <property type="match status" value="1"/>
</dbReference>
<organism evidence="5 6">
    <name type="scientific">Paenibacillus tritici</name>
    <dbReference type="NCBI Taxonomy" id="1873425"/>
    <lineage>
        <taxon>Bacteria</taxon>
        <taxon>Bacillati</taxon>
        <taxon>Bacillota</taxon>
        <taxon>Bacilli</taxon>
        <taxon>Bacillales</taxon>
        <taxon>Paenibacillaceae</taxon>
        <taxon>Paenibacillus</taxon>
    </lineage>
</organism>
<accession>A0ABX2DKQ3</accession>
<keyword evidence="6" id="KW-1185">Reference proteome</keyword>
<evidence type="ECO:0000313" key="6">
    <source>
        <dbReference type="Proteomes" id="UP000711047"/>
    </source>
</evidence>
<comment type="caution">
    <text evidence="5">The sequence shown here is derived from an EMBL/GenBank/DDBJ whole genome shotgun (WGS) entry which is preliminary data.</text>
</comment>
<gene>
    <name evidence="5" type="ORF">HQN87_07650</name>
</gene>
<keyword evidence="2" id="KW-0238">DNA-binding</keyword>
<dbReference type="RefSeq" id="WP_173130097.1">
    <property type="nucleotide sequence ID" value="NZ_JABMKX010000003.1"/>
</dbReference>
<dbReference type="Proteomes" id="UP000711047">
    <property type="component" value="Unassembled WGS sequence"/>
</dbReference>
<reference evidence="5 6" key="1">
    <citation type="submission" date="2020-05" db="EMBL/GenBank/DDBJ databases">
        <title>Paenibacillus glebae, sp. nov., Paenibacillus humi sp. nov., Paenibacillus pedi sp. nov., Paenibacillus terrestris sp. nov. and Paenibacillus terricola sp. nov., isolated from a forest top soil sample.</title>
        <authorList>
            <person name="Qi S."/>
            <person name="Carlier A."/>
            <person name="Cnockaert M."/>
            <person name="Vandamme P."/>
        </authorList>
    </citation>
    <scope>NUCLEOTIDE SEQUENCE [LARGE SCALE GENOMIC DNA]</scope>
    <source>
        <strain evidence="5 6">LMG 29502</strain>
    </source>
</reference>
<dbReference type="InterPro" id="IPR001387">
    <property type="entry name" value="Cro/C1-type_HTH"/>
</dbReference>
<keyword evidence="3" id="KW-0804">Transcription</keyword>
<evidence type="ECO:0000256" key="1">
    <source>
        <dbReference type="ARBA" id="ARBA00023015"/>
    </source>
</evidence>
<evidence type="ECO:0000313" key="5">
    <source>
        <dbReference type="EMBL" id="NQX45203.1"/>
    </source>
</evidence>
<protein>
    <submittedName>
        <fullName evidence="5">Helix-turn-helix transcriptional regulator</fullName>
    </submittedName>
</protein>
<dbReference type="InterPro" id="IPR050807">
    <property type="entry name" value="TransReg_Diox_bact_type"/>
</dbReference>
<feature type="domain" description="HTH cro/C1-type" evidence="4">
    <location>
        <begin position="11"/>
        <end position="65"/>
    </location>
</feature>
<sequence>MKVAKQVGDQIRHYRNLKGLTQEQLAEVVDTYGTYIGRLERGEQNVQLETLEKIADALQISVYALFNHPQFDHLNNQEWIWQVVHLMEEQSTDDQERAFRVLSEMFKKTAK</sequence>
<dbReference type="EMBL" id="JABMKX010000003">
    <property type="protein sequence ID" value="NQX45203.1"/>
    <property type="molecule type" value="Genomic_DNA"/>
</dbReference>
<dbReference type="Gene3D" id="1.10.260.40">
    <property type="entry name" value="lambda repressor-like DNA-binding domains"/>
    <property type="match status" value="1"/>
</dbReference>
<dbReference type="InterPro" id="IPR010982">
    <property type="entry name" value="Lambda_DNA-bd_dom_sf"/>
</dbReference>
<evidence type="ECO:0000256" key="3">
    <source>
        <dbReference type="ARBA" id="ARBA00023163"/>
    </source>
</evidence>
<dbReference type="PROSITE" id="PS50943">
    <property type="entry name" value="HTH_CROC1"/>
    <property type="match status" value="1"/>
</dbReference>
<evidence type="ECO:0000259" key="4">
    <source>
        <dbReference type="PROSITE" id="PS50943"/>
    </source>
</evidence>
<proteinExistence type="predicted"/>
<keyword evidence="1" id="KW-0805">Transcription regulation</keyword>